<dbReference type="EMBL" id="PHHF01000080">
    <property type="protein sequence ID" value="PTD16755.1"/>
    <property type="molecule type" value="Genomic_DNA"/>
</dbReference>
<protein>
    <recommendedName>
        <fullName evidence="3">Class I SAM-dependent methyltransferase</fullName>
    </recommendedName>
</protein>
<gene>
    <name evidence="1" type="ORF">CV103_20250</name>
</gene>
<dbReference type="AlphaFoldDB" id="A0A2T4HLT9"/>
<proteinExistence type="predicted"/>
<evidence type="ECO:0008006" key="3">
    <source>
        <dbReference type="Google" id="ProtNLM"/>
    </source>
</evidence>
<dbReference type="SUPFAM" id="SSF53335">
    <property type="entry name" value="S-adenosyl-L-methionine-dependent methyltransferases"/>
    <property type="match status" value="1"/>
</dbReference>
<dbReference type="Gene3D" id="3.40.50.150">
    <property type="entry name" value="Vaccinia Virus protein VP39"/>
    <property type="match status" value="1"/>
</dbReference>
<sequence>MCQLARCGEYFVCARGLIQNGWIDGISLREKRVTTESAAVGWSSADVEVVGADLCPRSFVASRPQWAGGAISAHDVRFLAGLVHLVGARHVTEIGVASGWSSAVTLKALAARKDDFRLSGIDLSETFYLDGSIPTGRVVDDLLPELLPHYRLLTGRPAYEAISDVGRCDFAFIDGHHMHPWATIDMISVLSVLRRGDWVAMHDLNLCTYERHKHRNRGSYYLFYLWPDTKLHSTQVPTMIGAVRLDREPEEYLSILLEVLCTPWEISLSESETDSFLGFVNKTFGSSWREKYSEVMAIARP</sequence>
<evidence type="ECO:0000313" key="1">
    <source>
        <dbReference type="EMBL" id="PTD16755.1"/>
    </source>
</evidence>
<accession>A0A2T4HLT9</accession>
<dbReference type="Proteomes" id="UP000241206">
    <property type="component" value="Unassembled WGS sequence"/>
</dbReference>
<name>A0A2T4HLT9_9SPHN</name>
<evidence type="ECO:0000313" key="2">
    <source>
        <dbReference type="Proteomes" id="UP000241206"/>
    </source>
</evidence>
<dbReference type="InterPro" id="IPR029063">
    <property type="entry name" value="SAM-dependent_MTases_sf"/>
</dbReference>
<keyword evidence="2" id="KW-1185">Reference proteome</keyword>
<comment type="caution">
    <text evidence="1">The sequence shown here is derived from an EMBL/GenBank/DDBJ whole genome shotgun (WGS) entry which is preliminary data.</text>
</comment>
<reference evidence="1 2" key="1">
    <citation type="submission" date="2017-11" db="EMBL/GenBank/DDBJ databases">
        <title>Sphingomonas oleivorans sp. nov., isolated from oil-contaminated soil.</title>
        <authorList>
            <person name="Wang L."/>
            <person name="Chen L."/>
        </authorList>
    </citation>
    <scope>NUCLEOTIDE SEQUENCE [LARGE SCALE GENOMIC DNA]</scope>
    <source>
        <strain evidence="1 2">K101</strain>
    </source>
</reference>
<organism evidence="1 2">
    <name type="scientific">Edaphosphingomonas fennica</name>
    <dbReference type="NCBI Taxonomy" id="114404"/>
    <lineage>
        <taxon>Bacteria</taxon>
        <taxon>Pseudomonadati</taxon>
        <taxon>Pseudomonadota</taxon>
        <taxon>Alphaproteobacteria</taxon>
        <taxon>Sphingomonadales</taxon>
        <taxon>Rhizorhabdaceae</taxon>
        <taxon>Edaphosphingomonas</taxon>
    </lineage>
</organism>
<dbReference type="Pfam" id="PF13578">
    <property type="entry name" value="Methyltransf_24"/>
    <property type="match status" value="1"/>
</dbReference>